<sequence length="150" mass="17474">MGAEHKALLFHTDFRWLSCGKVLARVYELREELTVFLANEGSDYAKLLASDEWRRRHFISPQPPQSALTGLRTHSAQHELLEKHITFKEQEELTELRQDRGLKLSFADLRLKSFWLAAAKEFPMLANKAILTLLPFFTTHLYCVKWAFQA</sequence>
<dbReference type="PANTHER" id="PTHR45913">
    <property type="entry name" value="EPM2A-INTERACTING PROTEIN 1"/>
    <property type="match status" value="1"/>
</dbReference>
<evidence type="ECO:0000313" key="1">
    <source>
        <dbReference type="EMBL" id="KAK3767897.1"/>
    </source>
</evidence>
<dbReference type="Proteomes" id="UP001283361">
    <property type="component" value="Unassembled WGS sequence"/>
</dbReference>
<dbReference type="EMBL" id="JAWDGP010004098">
    <property type="protein sequence ID" value="KAK3767897.1"/>
    <property type="molecule type" value="Genomic_DNA"/>
</dbReference>
<name>A0AAE1DEU9_9GAST</name>
<evidence type="ECO:0008006" key="3">
    <source>
        <dbReference type="Google" id="ProtNLM"/>
    </source>
</evidence>
<proteinExistence type="predicted"/>
<gene>
    <name evidence="1" type="ORF">RRG08_059224</name>
</gene>
<keyword evidence="2" id="KW-1185">Reference proteome</keyword>
<comment type="caution">
    <text evidence="1">The sequence shown here is derived from an EMBL/GenBank/DDBJ whole genome shotgun (WGS) entry which is preliminary data.</text>
</comment>
<dbReference type="AlphaFoldDB" id="A0AAE1DEU9"/>
<reference evidence="1" key="1">
    <citation type="journal article" date="2023" name="G3 (Bethesda)">
        <title>A reference genome for the long-term kleptoplast-retaining sea slug Elysia crispata morphotype clarki.</title>
        <authorList>
            <person name="Eastman K.E."/>
            <person name="Pendleton A.L."/>
            <person name="Shaikh M.A."/>
            <person name="Suttiyut T."/>
            <person name="Ogas R."/>
            <person name="Tomko P."/>
            <person name="Gavelis G."/>
            <person name="Widhalm J.R."/>
            <person name="Wisecaver J.H."/>
        </authorList>
    </citation>
    <scope>NUCLEOTIDE SEQUENCE</scope>
    <source>
        <strain evidence="1">ECLA1</strain>
    </source>
</reference>
<organism evidence="1 2">
    <name type="scientific">Elysia crispata</name>
    <name type="common">lettuce slug</name>
    <dbReference type="NCBI Taxonomy" id="231223"/>
    <lineage>
        <taxon>Eukaryota</taxon>
        <taxon>Metazoa</taxon>
        <taxon>Spiralia</taxon>
        <taxon>Lophotrochozoa</taxon>
        <taxon>Mollusca</taxon>
        <taxon>Gastropoda</taxon>
        <taxon>Heterobranchia</taxon>
        <taxon>Euthyneura</taxon>
        <taxon>Panpulmonata</taxon>
        <taxon>Sacoglossa</taxon>
        <taxon>Placobranchoidea</taxon>
        <taxon>Plakobranchidae</taxon>
        <taxon>Elysia</taxon>
    </lineage>
</organism>
<dbReference type="PANTHER" id="PTHR45913:SF19">
    <property type="entry name" value="LOW QUALITY PROTEIN: ZINC FINGER BED DOMAIN-CONTAINING PROTEIN 5-LIKE"/>
    <property type="match status" value="1"/>
</dbReference>
<evidence type="ECO:0000313" key="2">
    <source>
        <dbReference type="Proteomes" id="UP001283361"/>
    </source>
</evidence>
<accession>A0AAE1DEU9</accession>
<protein>
    <recommendedName>
        <fullName evidence="3">HAT C-terminal dimerisation domain-containing protein</fullName>
    </recommendedName>
</protein>